<keyword evidence="2" id="KW-1185">Reference proteome</keyword>
<dbReference type="RefSeq" id="XP_007927848.1">
    <property type="nucleotide sequence ID" value="XM_007929657.1"/>
</dbReference>
<dbReference type="EMBL" id="KB446559">
    <property type="protein sequence ID" value="EME82501.1"/>
    <property type="molecule type" value="Genomic_DNA"/>
</dbReference>
<dbReference type="Proteomes" id="UP000016932">
    <property type="component" value="Unassembled WGS sequence"/>
</dbReference>
<accession>M3AD74</accession>
<dbReference type="KEGG" id="pfj:MYCFIDRAFT_176048"/>
<name>M3AD74_PSEFD</name>
<evidence type="ECO:0000313" key="1">
    <source>
        <dbReference type="EMBL" id="EME82501.1"/>
    </source>
</evidence>
<dbReference type="AlphaFoldDB" id="M3AD74"/>
<dbReference type="VEuPathDB" id="FungiDB:MYCFIDRAFT_176048"/>
<protein>
    <submittedName>
        <fullName evidence="1">Uncharacterized protein</fullName>
    </submittedName>
</protein>
<sequence length="51" mass="5335">MHANDGLVISAKPEGFDTECSIQQAETLDVTDSAAVAASGIRHSPPQHPFS</sequence>
<organism evidence="1 2">
    <name type="scientific">Pseudocercospora fijiensis (strain CIRAD86)</name>
    <name type="common">Black leaf streak disease fungus</name>
    <name type="synonym">Mycosphaerella fijiensis</name>
    <dbReference type="NCBI Taxonomy" id="383855"/>
    <lineage>
        <taxon>Eukaryota</taxon>
        <taxon>Fungi</taxon>
        <taxon>Dikarya</taxon>
        <taxon>Ascomycota</taxon>
        <taxon>Pezizomycotina</taxon>
        <taxon>Dothideomycetes</taxon>
        <taxon>Dothideomycetidae</taxon>
        <taxon>Mycosphaerellales</taxon>
        <taxon>Mycosphaerellaceae</taxon>
        <taxon>Pseudocercospora</taxon>
    </lineage>
</organism>
<dbReference type="GeneID" id="19333488"/>
<proteinExistence type="predicted"/>
<evidence type="ECO:0000313" key="2">
    <source>
        <dbReference type="Proteomes" id="UP000016932"/>
    </source>
</evidence>
<reference evidence="1 2" key="1">
    <citation type="journal article" date="2012" name="PLoS Pathog.">
        <title>Diverse lifestyles and strategies of plant pathogenesis encoded in the genomes of eighteen Dothideomycetes fungi.</title>
        <authorList>
            <person name="Ohm R.A."/>
            <person name="Feau N."/>
            <person name="Henrissat B."/>
            <person name="Schoch C.L."/>
            <person name="Horwitz B.A."/>
            <person name="Barry K.W."/>
            <person name="Condon B.J."/>
            <person name="Copeland A.C."/>
            <person name="Dhillon B."/>
            <person name="Glaser F."/>
            <person name="Hesse C.N."/>
            <person name="Kosti I."/>
            <person name="LaButti K."/>
            <person name="Lindquist E.A."/>
            <person name="Lucas S."/>
            <person name="Salamov A.A."/>
            <person name="Bradshaw R.E."/>
            <person name="Ciuffetti L."/>
            <person name="Hamelin R.C."/>
            <person name="Kema G.H.J."/>
            <person name="Lawrence C."/>
            <person name="Scott J.A."/>
            <person name="Spatafora J.W."/>
            <person name="Turgeon B.G."/>
            <person name="de Wit P.J.G.M."/>
            <person name="Zhong S."/>
            <person name="Goodwin S.B."/>
            <person name="Grigoriev I.V."/>
        </authorList>
    </citation>
    <scope>NUCLEOTIDE SEQUENCE [LARGE SCALE GENOMIC DNA]</scope>
    <source>
        <strain evidence="1 2">CIRAD86</strain>
    </source>
</reference>
<dbReference type="HOGENOM" id="CLU_3107436_0_0_1"/>
<gene>
    <name evidence="1" type="ORF">MYCFIDRAFT_176048</name>
</gene>